<dbReference type="InterPro" id="IPR002298">
    <property type="entry name" value="DNA_polymerase_A"/>
</dbReference>
<dbReference type="Pfam" id="PF01367">
    <property type="entry name" value="5_3_exonuc"/>
    <property type="match status" value="1"/>
</dbReference>
<dbReference type="SUPFAM" id="SSF47807">
    <property type="entry name" value="5' to 3' exonuclease, C-terminal subdomain"/>
    <property type="match status" value="1"/>
</dbReference>
<gene>
    <name evidence="17" type="primary">polA</name>
    <name evidence="21" type="ORF">DFR28_101792</name>
</gene>
<dbReference type="GO" id="GO:0003887">
    <property type="term" value="F:DNA-directed DNA polymerase activity"/>
    <property type="evidence" value="ECO:0007669"/>
    <property type="project" value="UniProtKB-UniRule"/>
</dbReference>
<evidence type="ECO:0000256" key="11">
    <source>
        <dbReference type="ARBA" id="ARBA00022839"/>
    </source>
</evidence>
<evidence type="ECO:0000256" key="15">
    <source>
        <dbReference type="ARBA" id="ARBA00049244"/>
    </source>
</evidence>
<dbReference type="Gene3D" id="1.10.150.20">
    <property type="entry name" value="5' to 3' exonuclease, C-terminal subdomain"/>
    <property type="match status" value="2"/>
</dbReference>
<dbReference type="GO" id="GO:0008408">
    <property type="term" value="F:3'-5' exonuclease activity"/>
    <property type="evidence" value="ECO:0007669"/>
    <property type="project" value="UniProtKB-UniRule"/>
</dbReference>
<dbReference type="InterPro" id="IPR036279">
    <property type="entry name" value="5-3_exonuclease_C_sf"/>
</dbReference>
<evidence type="ECO:0000256" key="17">
    <source>
        <dbReference type="RuleBase" id="RU004460"/>
    </source>
</evidence>
<dbReference type="InterPro" id="IPR001098">
    <property type="entry name" value="DNA-dir_DNA_pol_A_palm_dom"/>
</dbReference>
<dbReference type="Pfam" id="PF01612">
    <property type="entry name" value="DNA_pol_A_exo1"/>
    <property type="match status" value="1"/>
</dbReference>
<dbReference type="Pfam" id="PF02739">
    <property type="entry name" value="5_3_exonuc_N"/>
    <property type="match status" value="1"/>
</dbReference>
<dbReference type="Gene3D" id="3.30.70.370">
    <property type="match status" value="1"/>
</dbReference>
<dbReference type="InterPro" id="IPR019760">
    <property type="entry name" value="DNA-dir_DNA_pol_A_CS"/>
</dbReference>
<dbReference type="InterPro" id="IPR012337">
    <property type="entry name" value="RNaseH-like_sf"/>
</dbReference>
<name>A0A395JSG1_9GAMM</name>
<dbReference type="SMART" id="SM00474">
    <property type="entry name" value="35EXOc"/>
    <property type="match status" value="1"/>
</dbReference>
<feature type="domain" description="DNA-directed DNA polymerase family A palm" evidence="20">
    <location>
        <begin position="674"/>
        <end position="880"/>
    </location>
</feature>
<protein>
    <recommendedName>
        <fullName evidence="4 16">DNA polymerase I</fullName>
        <ecNumber evidence="3 16">2.7.7.7</ecNumber>
    </recommendedName>
</protein>
<dbReference type="NCBIfam" id="NF004397">
    <property type="entry name" value="PRK05755.1"/>
    <property type="match status" value="1"/>
</dbReference>
<dbReference type="InterPro" id="IPR018320">
    <property type="entry name" value="DNA_polymerase_1"/>
</dbReference>
<keyword evidence="7 17" id="KW-0235">DNA replication</keyword>
<dbReference type="AlphaFoldDB" id="A0A395JSG1"/>
<dbReference type="CDD" id="cd08637">
    <property type="entry name" value="DNA_pol_A_pol_I_C"/>
    <property type="match status" value="1"/>
</dbReference>
<evidence type="ECO:0000259" key="18">
    <source>
        <dbReference type="SMART" id="SM00474"/>
    </source>
</evidence>
<evidence type="ECO:0000256" key="1">
    <source>
        <dbReference type="ARBA" id="ARBA00007705"/>
    </source>
</evidence>
<keyword evidence="14 17" id="KW-0234">DNA repair</keyword>
<dbReference type="Gene3D" id="3.40.50.1010">
    <property type="entry name" value="5'-nuclease"/>
    <property type="match status" value="1"/>
</dbReference>
<evidence type="ECO:0000313" key="22">
    <source>
        <dbReference type="Proteomes" id="UP000253083"/>
    </source>
</evidence>
<dbReference type="SMART" id="SM00475">
    <property type="entry name" value="53EXOc"/>
    <property type="match status" value="1"/>
</dbReference>
<dbReference type="EMBL" id="QNRT01000001">
    <property type="protein sequence ID" value="RBP53406.1"/>
    <property type="molecule type" value="Genomic_DNA"/>
</dbReference>
<comment type="function">
    <text evidence="17">In addition to polymerase activity, this DNA polymerase exhibits 3'-5' and 5'-3' exonuclease activity.</text>
</comment>
<dbReference type="SMART" id="SM00482">
    <property type="entry name" value="POLAc"/>
    <property type="match status" value="1"/>
</dbReference>
<comment type="catalytic activity">
    <reaction evidence="15 17">
        <text>DNA(n) + a 2'-deoxyribonucleoside 5'-triphosphate = DNA(n+1) + diphosphate</text>
        <dbReference type="Rhea" id="RHEA:22508"/>
        <dbReference type="Rhea" id="RHEA-COMP:17339"/>
        <dbReference type="Rhea" id="RHEA-COMP:17340"/>
        <dbReference type="ChEBI" id="CHEBI:33019"/>
        <dbReference type="ChEBI" id="CHEBI:61560"/>
        <dbReference type="ChEBI" id="CHEBI:173112"/>
        <dbReference type="EC" id="2.7.7.7"/>
    </reaction>
</comment>
<dbReference type="InterPro" id="IPR029060">
    <property type="entry name" value="PIN-like_dom_sf"/>
</dbReference>
<dbReference type="FunFam" id="3.30.420.10:FF:000026">
    <property type="entry name" value="DNA polymerase I"/>
    <property type="match status" value="1"/>
</dbReference>
<dbReference type="InParanoid" id="A0A395JSG1"/>
<dbReference type="InterPro" id="IPR020046">
    <property type="entry name" value="5-3_exonucl_a-hlix_arch_N"/>
</dbReference>
<evidence type="ECO:0000256" key="2">
    <source>
        <dbReference type="ARBA" id="ARBA00011541"/>
    </source>
</evidence>
<dbReference type="FunCoup" id="A0A395JSG1">
    <property type="interactions" value="516"/>
</dbReference>
<evidence type="ECO:0000259" key="20">
    <source>
        <dbReference type="SMART" id="SM00482"/>
    </source>
</evidence>
<dbReference type="InterPro" id="IPR020045">
    <property type="entry name" value="DNA_polI_H3TH"/>
</dbReference>
<comment type="similarity">
    <text evidence="1 17">Belongs to the DNA polymerase type-A family.</text>
</comment>
<dbReference type="Gene3D" id="3.30.420.10">
    <property type="entry name" value="Ribonuclease H-like superfamily/Ribonuclease H"/>
    <property type="match status" value="1"/>
</dbReference>
<dbReference type="SUPFAM" id="SSF56672">
    <property type="entry name" value="DNA/RNA polymerases"/>
    <property type="match status" value="1"/>
</dbReference>
<dbReference type="FunFam" id="3.40.50.1010:FF:000001">
    <property type="entry name" value="DNA polymerase I"/>
    <property type="match status" value="1"/>
</dbReference>
<comment type="caution">
    <text evidence="21">The sequence shown here is derived from an EMBL/GenBank/DDBJ whole genome shotgun (WGS) entry which is preliminary data.</text>
</comment>
<dbReference type="GO" id="GO:0006302">
    <property type="term" value="P:double-strand break repair"/>
    <property type="evidence" value="ECO:0007669"/>
    <property type="project" value="TreeGrafter"/>
</dbReference>
<evidence type="ECO:0000256" key="16">
    <source>
        <dbReference type="NCBIfam" id="TIGR00593"/>
    </source>
</evidence>
<evidence type="ECO:0000313" key="21">
    <source>
        <dbReference type="EMBL" id="RBP53406.1"/>
    </source>
</evidence>
<accession>A0A395JSG1</accession>
<dbReference type="InterPro" id="IPR036397">
    <property type="entry name" value="RNaseH_sf"/>
</dbReference>
<evidence type="ECO:0000256" key="7">
    <source>
        <dbReference type="ARBA" id="ARBA00022705"/>
    </source>
</evidence>
<dbReference type="FunFam" id="1.10.150.20:FF:000002">
    <property type="entry name" value="DNA polymerase I"/>
    <property type="match status" value="1"/>
</dbReference>
<dbReference type="Proteomes" id="UP000253083">
    <property type="component" value="Unassembled WGS sequence"/>
</dbReference>
<evidence type="ECO:0000256" key="10">
    <source>
        <dbReference type="ARBA" id="ARBA00022801"/>
    </source>
</evidence>
<evidence type="ECO:0000256" key="3">
    <source>
        <dbReference type="ARBA" id="ARBA00012417"/>
    </source>
</evidence>
<keyword evidence="12 17" id="KW-0239">DNA-directed DNA polymerase</keyword>
<feature type="domain" description="5'-3' exonuclease" evidence="19">
    <location>
        <begin position="16"/>
        <end position="275"/>
    </location>
</feature>
<evidence type="ECO:0000256" key="9">
    <source>
        <dbReference type="ARBA" id="ARBA00022763"/>
    </source>
</evidence>
<evidence type="ECO:0000256" key="4">
    <source>
        <dbReference type="ARBA" id="ARBA00020311"/>
    </source>
</evidence>
<dbReference type="FunFam" id="1.10.150.20:FF:000003">
    <property type="entry name" value="DNA polymerase I"/>
    <property type="match status" value="1"/>
</dbReference>
<evidence type="ECO:0000256" key="12">
    <source>
        <dbReference type="ARBA" id="ARBA00022932"/>
    </source>
</evidence>
<dbReference type="NCBIfam" id="TIGR00593">
    <property type="entry name" value="pola"/>
    <property type="match status" value="1"/>
</dbReference>
<dbReference type="SMART" id="SM00279">
    <property type="entry name" value="HhH2"/>
    <property type="match status" value="1"/>
</dbReference>
<evidence type="ECO:0000256" key="14">
    <source>
        <dbReference type="ARBA" id="ARBA00023204"/>
    </source>
</evidence>
<keyword evidence="11 17" id="KW-0269">Exonuclease</keyword>
<dbReference type="SUPFAM" id="SSF53098">
    <property type="entry name" value="Ribonuclease H-like"/>
    <property type="match status" value="1"/>
</dbReference>
<sequence length="916" mass="101618">MILLISSIQLLENTTMKQPQLILIDGSSYLYRAFYVPQLKRMQTSSGQPTGAVFGIMNMVKSLMTEYPESNIVAIFDAKGKNFRHELYDQYKANRPSMPDELRSQIDYVHRGIKAMGLPLVAIPGVEADDVIGTYAKQASETGQTVLVASGDKDLAQIVNDKVNLIDTMKKVIMDADGVVEKFGVRPDQIIDYLTLTGDTSDNIPGVPKVGPKTAVKWLAEYKTLDGVVENAERIGGKVGENLREFIPQLPLSKDLVTIRCELDVEPALADLKQGEADNDSLIEIYQQLQFKKWLSELGAEAGVAGSAPLAEFKAGEYTTILKQADFEAWLLRLRDSEGFAFDTETTSVNAQQAELVGVSFAIEVGEAAYVPVAHQYMGAPEQLDRDWVLAQLKPLLEDPDLPKIGQNLKYDMSVLANYDIRLKGVVFDTMLESYVLDSISSRHDMGTLSETYLGHTPVPFSAVAGKGKSQITFDQVEIETASHYAAEDADITLRLHHAMMPTLTGKPGLHRIFTQFEMPLVSVLSRVEDNGVLIDDNMLLQQSQQLAMSMQTAQARAYELADGEFNLASPKQIQEILYDRMGLPVLKKTPKGAPSTAEDVLHELAIEHELPRLILEHRSLGKLKSTYTDKLPTMINTKTGRVHTSYHQAVTATGRLSSSDPNLQNIPIRTQEGRRIREAFIADAGKQIVAADYSQIELRIMAHLSGDKTLVHAFNHGLDIHRATAAEIFAVELEDVTDEQRRHSKAVNFGLIYGMSAFGLAKQLNVERKQAQSYIDQYFAQYPGVKEYMDSTREFAHETGFVETVFGRRLYLPDINSKNHNVRQYAERTAINAPMQGTAADIIKLAMIEVDQWIAGADSDIKMVMQVHDELVFEVAADVIDACVDQVRAIMQGVTQLDVPLVVDIGQGKNWALAH</sequence>
<dbReference type="CDD" id="cd09859">
    <property type="entry name" value="PIN_53EXO"/>
    <property type="match status" value="1"/>
</dbReference>
<organism evidence="21 22">
    <name type="scientific">Arenicella xantha</name>
    <dbReference type="NCBI Taxonomy" id="644221"/>
    <lineage>
        <taxon>Bacteria</taxon>
        <taxon>Pseudomonadati</taxon>
        <taxon>Pseudomonadota</taxon>
        <taxon>Gammaproteobacteria</taxon>
        <taxon>Arenicellales</taxon>
        <taxon>Arenicellaceae</taxon>
        <taxon>Arenicella</taxon>
    </lineage>
</organism>
<keyword evidence="10 17" id="KW-0378">Hydrolase</keyword>
<dbReference type="EC" id="2.7.7.7" evidence="3 16"/>
<evidence type="ECO:0000256" key="5">
    <source>
        <dbReference type="ARBA" id="ARBA00022679"/>
    </source>
</evidence>
<dbReference type="PANTHER" id="PTHR10133:SF27">
    <property type="entry name" value="DNA POLYMERASE NU"/>
    <property type="match status" value="1"/>
</dbReference>
<dbReference type="CDD" id="cd06139">
    <property type="entry name" value="DNA_polA_I_Ecoli_like_exo"/>
    <property type="match status" value="1"/>
</dbReference>
<keyword evidence="13 17" id="KW-0238">DNA-binding</keyword>
<dbReference type="InterPro" id="IPR043502">
    <property type="entry name" value="DNA/RNA_pol_sf"/>
</dbReference>
<keyword evidence="5 17" id="KW-0808">Transferase</keyword>
<dbReference type="InterPro" id="IPR002421">
    <property type="entry name" value="5-3_exonuclease"/>
</dbReference>
<dbReference type="GO" id="GO:0003677">
    <property type="term" value="F:DNA binding"/>
    <property type="evidence" value="ECO:0007669"/>
    <property type="project" value="UniProtKB-UniRule"/>
</dbReference>
<keyword evidence="9 17" id="KW-0227">DNA damage</keyword>
<dbReference type="PRINTS" id="PR00868">
    <property type="entry name" value="DNAPOLI"/>
</dbReference>
<keyword evidence="6 17" id="KW-0548">Nucleotidyltransferase</keyword>
<evidence type="ECO:0000256" key="6">
    <source>
        <dbReference type="ARBA" id="ARBA00022695"/>
    </source>
</evidence>
<feature type="domain" description="3'-5' exonuclease" evidence="18">
    <location>
        <begin position="318"/>
        <end position="505"/>
    </location>
</feature>
<evidence type="ECO:0000256" key="13">
    <source>
        <dbReference type="ARBA" id="ARBA00023125"/>
    </source>
</evidence>
<evidence type="ECO:0000259" key="19">
    <source>
        <dbReference type="SMART" id="SM00475"/>
    </source>
</evidence>
<dbReference type="InterPro" id="IPR008918">
    <property type="entry name" value="HhH2"/>
</dbReference>
<dbReference type="PROSITE" id="PS00447">
    <property type="entry name" value="DNA_POLYMERASE_A"/>
    <property type="match status" value="1"/>
</dbReference>
<dbReference type="PANTHER" id="PTHR10133">
    <property type="entry name" value="DNA POLYMERASE I"/>
    <property type="match status" value="1"/>
</dbReference>
<dbReference type="InterPro" id="IPR002562">
    <property type="entry name" value="3'-5'_exonuclease_dom"/>
</dbReference>
<dbReference type="FunFam" id="1.20.1060.10:FF:000001">
    <property type="entry name" value="DNA polymerase I"/>
    <property type="match status" value="1"/>
</dbReference>
<dbReference type="SUPFAM" id="SSF88723">
    <property type="entry name" value="PIN domain-like"/>
    <property type="match status" value="1"/>
</dbReference>
<proteinExistence type="inferred from homology"/>
<dbReference type="CDD" id="cd09898">
    <property type="entry name" value="H3TH_53EXO"/>
    <property type="match status" value="1"/>
</dbReference>
<evidence type="ECO:0000256" key="8">
    <source>
        <dbReference type="ARBA" id="ARBA00022722"/>
    </source>
</evidence>
<keyword evidence="8" id="KW-0540">Nuclease</keyword>
<dbReference type="Pfam" id="PF00476">
    <property type="entry name" value="DNA_pol_A"/>
    <property type="match status" value="1"/>
</dbReference>
<dbReference type="GO" id="GO:0008409">
    <property type="term" value="F:5'-3' exonuclease activity"/>
    <property type="evidence" value="ECO:0007669"/>
    <property type="project" value="UniProtKB-UniRule"/>
</dbReference>
<dbReference type="Gene3D" id="1.20.1060.10">
    <property type="entry name" value="Taq DNA Polymerase, Chain T, domain 4"/>
    <property type="match status" value="1"/>
</dbReference>
<reference evidence="21 22" key="1">
    <citation type="submission" date="2018-06" db="EMBL/GenBank/DDBJ databases">
        <title>Genomic Encyclopedia of Type Strains, Phase IV (KMG-IV): sequencing the most valuable type-strain genomes for metagenomic binning, comparative biology and taxonomic classification.</title>
        <authorList>
            <person name="Goeker M."/>
        </authorList>
    </citation>
    <scope>NUCLEOTIDE SEQUENCE [LARGE SCALE GENOMIC DNA]</scope>
    <source>
        <strain evidence="21 22">DSM 24032</strain>
    </source>
</reference>
<keyword evidence="22" id="KW-1185">Reference proteome</keyword>
<comment type="subunit">
    <text evidence="2">Single-chain monomer with multiple functions.</text>
</comment>
<dbReference type="GO" id="GO:0006261">
    <property type="term" value="P:DNA-templated DNA replication"/>
    <property type="evidence" value="ECO:0007669"/>
    <property type="project" value="UniProtKB-UniRule"/>
</dbReference>